<proteinExistence type="inferred from homology"/>
<evidence type="ECO:0000313" key="13">
    <source>
        <dbReference type="Proteomes" id="UP001168821"/>
    </source>
</evidence>
<comment type="cofactor">
    <cofactor evidence="1">
        <name>[4Fe-4S] cluster</name>
        <dbReference type="ChEBI" id="CHEBI:49883"/>
    </cofactor>
</comment>
<dbReference type="Proteomes" id="UP001168821">
    <property type="component" value="Unassembled WGS sequence"/>
</dbReference>
<evidence type="ECO:0000256" key="1">
    <source>
        <dbReference type="ARBA" id="ARBA00001966"/>
    </source>
</evidence>
<feature type="region of interest" description="Disordered" evidence="10">
    <location>
        <begin position="41"/>
        <end position="60"/>
    </location>
</feature>
<accession>A0AA38HIH1</accession>
<evidence type="ECO:0000256" key="5">
    <source>
        <dbReference type="ARBA" id="ARBA00022490"/>
    </source>
</evidence>
<comment type="subcellular location">
    <subcellularLocation>
        <location evidence="2">Cytoplasm</location>
    </subcellularLocation>
</comment>
<sequence length="137" mass="15073">MIRLSIKAYKPEYEIGASIPLIVSLKADACASQPLDHEFLDEDDLLDENDRQKPDPPLLPECGPRSLKKRACKNCTCGFDKKQDGPNEETGQATTSCGNCYLGDAFRCSTCPYLGLPAFEPGQKVILSANQLRSDFD</sequence>
<comment type="caution">
    <text evidence="12">The sequence shown here is derived from an EMBL/GenBank/DDBJ whole genome shotgun (WGS) entry which is preliminary data.</text>
</comment>
<keyword evidence="5" id="KW-0963">Cytoplasm</keyword>
<protein>
    <recommendedName>
        <fullName evidence="11">Anamorsin C-terminal domain-containing protein</fullName>
    </recommendedName>
</protein>
<dbReference type="PANTHER" id="PTHR13273:SF14">
    <property type="entry name" value="ANAMORSIN"/>
    <property type="match status" value="1"/>
</dbReference>
<dbReference type="PANTHER" id="PTHR13273">
    <property type="entry name" value="ANAMORSIN"/>
    <property type="match status" value="1"/>
</dbReference>
<dbReference type="AlphaFoldDB" id="A0AA38HIH1"/>
<keyword evidence="7" id="KW-0408">Iron</keyword>
<reference evidence="12" key="1">
    <citation type="journal article" date="2023" name="G3 (Bethesda)">
        <title>Whole genome assemblies of Zophobas morio and Tenebrio molitor.</title>
        <authorList>
            <person name="Kaur S."/>
            <person name="Stinson S.A."/>
            <person name="diCenzo G.C."/>
        </authorList>
    </citation>
    <scope>NUCLEOTIDE SEQUENCE</scope>
    <source>
        <strain evidence="12">QUZm001</strain>
    </source>
</reference>
<evidence type="ECO:0000259" key="11">
    <source>
        <dbReference type="Pfam" id="PF05093"/>
    </source>
</evidence>
<dbReference type="GO" id="GO:0016226">
    <property type="term" value="P:iron-sulfur cluster assembly"/>
    <property type="evidence" value="ECO:0007669"/>
    <property type="project" value="InterPro"/>
</dbReference>
<comment type="similarity">
    <text evidence="3">Belongs to the anamorsin family.</text>
</comment>
<name>A0AA38HIH1_9CUCU</name>
<evidence type="ECO:0000256" key="9">
    <source>
        <dbReference type="ARBA" id="ARBA00023128"/>
    </source>
</evidence>
<keyword evidence="4" id="KW-0004">4Fe-4S</keyword>
<dbReference type="GO" id="GO:0051539">
    <property type="term" value="F:4 iron, 4 sulfur cluster binding"/>
    <property type="evidence" value="ECO:0007669"/>
    <property type="project" value="UniProtKB-KW"/>
</dbReference>
<evidence type="ECO:0000313" key="12">
    <source>
        <dbReference type="EMBL" id="KAJ3615563.1"/>
    </source>
</evidence>
<evidence type="ECO:0000256" key="8">
    <source>
        <dbReference type="ARBA" id="ARBA00023014"/>
    </source>
</evidence>
<keyword evidence="6" id="KW-0479">Metal-binding</keyword>
<evidence type="ECO:0000256" key="6">
    <source>
        <dbReference type="ARBA" id="ARBA00022723"/>
    </source>
</evidence>
<evidence type="ECO:0000256" key="7">
    <source>
        <dbReference type="ARBA" id="ARBA00023004"/>
    </source>
</evidence>
<dbReference type="InterPro" id="IPR007785">
    <property type="entry name" value="Anamorsin"/>
</dbReference>
<dbReference type="GO" id="GO:0005737">
    <property type="term" value="C:cytoplasm"/>
    <property type="evidence" value="ECO:0007669"/>
    <property type="project" value="UniProtKB-SubCell"/>
</dbReference>
<evidence type="ECO:0000256" key="2">
    <source>
        <dbReference type="ARBA" id="ARBA00004496"/>
    </source>
</evidence>
<dbReference type="GO" id="GO:0046872">
    <property type="term" value="F:metal ion binding"/>
    <property type="evidence" value="ECO:0007669"/>
    <property type="project" value="UniProtKB-KW"/>
</dbReference>
<feature type="domain" description="Anamorsin C-terminal" evidence="11">
    <location>
        <begin position="92"/>
        <end position="126"/>
    </location>
</feature>
<keyword evidence="8" id="KW-0411">Iron-sulfur</keyword>
<keyword evidence="9" id="KW-0496">Mitochondrion</keyword>
<evidence type="ECO:0000256" key="3">
    <source>
        <dbReference type="ARBA" id="ARBA00008169"/>
    </source>
</evidence>
<dbReference type="InterPro" id="IPR046408">
    <property type="entry name" value="CIAPIN1"/>
</dbReference>
<gene>
    <name evidence="12" type="ORF">Zmor_016330</name>
</gene>
<evidence type="ECO:0000256" key="4">
    <source>
        <dbReference type="ARBA" id="ARBA00022485"/>
    </source>
</evidence>
<dbReference type="EMBL" id="JALNTZ010004054">
    <property type="protein sequence ID" value="KAJ3615563.1"/>
    <property type="molecule type" value="Genomic_DNA"/>
</dbReference>
<evidence type="ECO:0000256" key="10">
    <source>
        <dbReference type="SAM" id="MobiDB-lite"/>
    </source>
</evidence>
<organism evidence="12 13">
    <name type="scientific">Zophobas morio</name>
    <dbReference type="NCBI Taxonomy" id="2755281"/>
    <lineage>
        <taxon>Eukaryota</taxon>
        <taxon>Metazoa</taxon>
        <taxon>Ecdysozoa</taxon>
        <taxon>Arthropoda</taxon>
        <taxon>Hexapoda</taxon>
        <taxon>Insecta</taxon>
        <taxon>Pterygota</taxon>
        <taxon>Neoptera</taxon>
        <taxon>Endopterygota</taxon>
        <taxon>Coleoptera</taxon>
        <taxon>Polyphaga</taxon>
        <taxon>Cucujiformia</taxon>
        <taxon>Tenebrionidae</taxon>
        <taxon>Zophobas</taxon>
    </lineage>
</organism>
<dbReference type="Pfam" id="PF05093">
    <property type="entry name" value="CIAPIN1"/>
    <property type="match status" value="1"/>
</dbReference>
<keyword evidence="13" id="KW-1185">Reference proteome</keyword>